<keyword evidence="5 8" id="KW-0812">Transmembrane</keyword>
<feature type="transmembrane region" description="Helical" evidence="8">
    <location>
        <begin position="154"/>
        <end position="172"/>
    </location>
</feature>
<proteinExistence type="predicted"/>
<dbReference type="PROSITE" id="PS00217">
    <property type="entry name" value="SUGAR_TRANSPORT_2"/>
    <property type="match status" value="1"/>
</dbReference>
<dbReference type="InterPro" id="IPR036259">
    <property type="entry name" value="MFS_trans_sf"/>
</dbReference>
<evidence type="ECO:0000256" key="8">
    <source>
        <dbReference type="SAM" id="Phobius"/>
    </source>
</evidence>
<keyword evidence="6 8" id="KW-1133">Transmembrane helix</keyword>
<dbReference type="GO" id="GO:0005886">
    <property type="term" value="C:plasma membrane"/>
    <property type="evidence" value="ECO:0007669"/>
    <property type="project" value="UniProtKB-SubCell"/>
</dbReference>
<protein>
    <recommendedName>
        <fullName evidence="9">Major facilitator superfamily (MFS) profile domain-containing protein</fullName>
    </recommendedName>
</protein>
<keyword evidence="2" id="KW-0813">Transport</keyword>
<feature type="transmembrane region" description="Helical" evidence="8">
    <location>
        <begin position="97"/>
        <end position="117"/>
    </location>
</feature>
<evidence type="ECO:0000256" key="4">
    <source>
        <dbReference type="ARBA" id="ARBA00022597"/>
    </source>
</evidence>
<feature type="transmembrane region" description="Helical" evidence="8">
    <location>
        <begin position="420"/>
        <end position="441"/>
    </location>
</feature>
<evidence type="ECO:0000259" key="9">
    <source>
        <dbReference type="PROSITE" id="PS50850"/>
    </source>
</evidence>
<accession>A0A7R9EF67</accession>
<dbReference type="InterPro" id="IPR050549">
    <property type="entry name" value="MFS_Trehalose_Transporter"/>
</dbReference>
<feature type="transmembrane region" description="Helical" evidence="8">
    <location>
        <begin position="124"/>
        <end position="142"/>
    </location>
</feature>
<dbReference type="PANTHER" id="PTHR48021:SF33">
    <property type="entry name" value="AT22075P-RELATED"/>
    <property type="match status" value="1"/>
</dbReference>
<dbReference type="Pfam" id="PF00083">
    <property type="entry name" value="Sugar_tr"/>
    <property type="match status" value="1"/>
</dbReference>
<feature type="transmembrane region" description="Helical" evidence="8">
    <location>
        <begin position="205"/>
        <end position="228"/>
    </location>
</feature>
<evidence type="ECO:0000256" key="2">
    <source>
        <dbReference type="ARBA" id="ARBA00022448"/>
    </source>
</evidence>
<dbReference type="EMBL" id="OB795317">
    <property type="protein sequence ID" value="CAD7432052.1"/>
    <property type="molecule type" value="Genomic_DNA"/>
</dbReference>
<evidence type="ECO:0000256" key="1">
    <source>
        <dbReference type="ARBA" id="ARBA00004651"/>
    </source>
</evidence>
<keyword evidence="3" id="KW-1003">Cell membrane</keyword>
<keyword evidence="4" id="KW-0762">Sugar transport</keyword>
<evidence type="ECO:0000256" key="6">
    <source>
        <dbReference type="ARBA" id="ARBA00022989"/>
    </source>
</evidence>
<evidence type="ECO:0000256" key="3">
    <source>
        <dbReference type="ARBA" id="ARBA00022475"/>
    </source>
</evidence>
<feature type="transmembrane region" description="Helical" evidence="8">
    <location>
        <begin position="295"/>
        <end position="318"/>
    </location>
</feature>
<evidence type="ECO:0000256" key="5">
    <source>
        <dbReference type="ARBA" id="ARBA00022692"/>
    </source>
</evidence>
<dbReference type="FunFam" id="1.20.1250.20:FF:000218">
    <property type="entry name" value="facilitated trehalose transporter Tret1"/>
    <property type="match status" value="1"/>
</dbReference>
<feature type="transmembrane region" description="Helical" evidence="8">
    <location>
        <begin position="179"/>
        <end position="199"/>
    </location>
</feature>
<dbReference type="Gene3D" id="1.20.1250.20">
    <property type="entry name" value="MFS general substrate transporter like domains"/>
    <property type="match status" value="1"/>
</dbReference>
<sequence>MDEVNSFPGVVLLTLNMSYEHKNKADELQGLDSKEYIKEDEAKSGSKFKQYLAAIICSILPFAQGTVVGWPSTTLPLLQSEDTPIGSTPMTEEDASWIGSLICIGAILSVPVFSYLVNNQSRKIAGYIAALPLIPSWLLVIFANSKNMLHSARFIAGLSCGGGTVVIPLFVAEISEDSVRGALSTLTVLFFNGGILFAYCAGSYFRFHSLACICLTLVILFLVCFYFVPESPVFLMSKNRRNEAVKSLRWLRGDDQGAISTEIVKLRRISQENRDRMEATGLKEALLSRATIKGLTIGLGLCLNQQLSGLYAVLVYTVNIFQESGSSVSPYVATILVGILQIFGSYIASLLVDRAGRRLLLVFSNLCMTTCLGFLGLYFYLKQSTDVSAYGWVPVVSLSTFALFFLIVSEVFSERVRNIATTLCVCSLWLLMFLVGIGRLINDIILTASSQPISIAMIMGGERGLGKGNSIRIEVTTCADMSHVSYFVIRGT</sequence>
<dbReference type="InterPro" id="IPR005829">
    <property type="entry name" value="Sugar_transporter_CS"/>
</dbReference>
<comment type="subcellular location">
    <subcellularLocation>
        <location evidence="1">Cell membrane</location>
        <topology evidence="1">Multi-pass membrane protein</topology>
    </subcellularLocation>
</comment>
<dbReference type="InterPro" id="IPR003663">
    <property type="entry name" value="Sugar/inositol_transpt"/>
</dbReference>
<dbReference type="SUPFAM" id="SSF103473">
    <property type="entry name" value="MFS general substrate transporter"/>
    <property type="match status" value="1"/>
</dbReference>
<dbReference type="PROSITE" id="PS00216">
    <property type="entry name" value="SUGAR_TRANSPORT_1"/>
    <property type="match status" value="1"/>
</dbReference>
<dbReference type="AlphaFoldDB" id="A0A7R9EF67"/>
<gene>
    <name evidence="10" type="ORF">TMSB3V08_LOCUS8769</name>
</gene>
<dbReference type="InterPro" id="IPR005828">
    <property type="entry name" value="MFS_sugar_transport-like"/>
</dbReference>
<name>A0A7R9EF67_9NEOP</name>
<dbReference type="PROSITE" id="PS50850">
    <property type="entry name" value="MFS"/>
    <property type="match status" value="1"/>
</dbReference>
<evidence type="ECO:0000313" key="10">
    <source>
        <dbReference type="EMBL" id="CAD7432052.1"/>
    </source>
</evidence>
<feature type="transmembrane region" description="Helical" evidence="8">
    <location>
        <begin position="387"/>
        <end position="408"/>
    </location>
</feature>
<feature type="transmembrane region" description="Helical" evidence="8">
    <location>
        <begin position="359"/>
        <end position="381"/>
    </location>
</feature>
<evidence type="ECO:0000256" key="7">
    <source>
        <dbReference type="ARBA" id="ARBA00023136"/>
    </source>
</evidence>
<feature type="transmembrane region" description="Helical" evidence="8">
    <location>
        <begin position="51"/>
        <end position="70"/>
    </location>
</feature>
<reference evidence="10" key="1">
    <citation type="submission" date="2020-11" db="EMBL/GenBank/DDBJ databases">
        <authorList>
            <person name="Tran Van P."/>
        </authorList>
    </citation>
    <scope>NUCLEOTIDE SEQUENCE</scope>
</reference>
<organism evidence="10">
    <name type="scientific">Timema monikensis</name>
    <dbReference type="NCBI Taxonomy" id="170555"/>
    <lineage>
        <taxon>Eukaryota</taxon>
        <taxon>Metazoa</taxon>
        <taxon>Ecdysozoa</taxon>
        <taxon>Arthropoda</taxon>
        <taxon>Hexapoda</taxon>
        <taxon>Insecta</taxon>
        <taxon>Pterygota</taxon>
        <taxon>Neoptera</taxon>
        <taxon>Polyneoptera</taxon>
        <taxon>Phasmatodea</taxon>
        <taxon>Timematodea</taxon>
        <taxon>Timematoidea</taxon>
        <taxon>Timematidae</taxon>
        <taxon>Timema</taxon>
    </lineage>
</organism>
<dbReference type="GO" id="GO:0022857">
    <property type="term" value="F:transmembrane transporter activity"/>
    <property type="evidence" value="ECO:0007669"/>
    <property type="project" value="InterPro"/>
</dbReference>
<feature type="transmembrane region" description="Helical" evidence="8">
    <location>
        <begin position="330"/>
        <end position="352"/>
    </location>
</feature>
<keyword evidence="7 8" id="KW-0472">Membrane</keyword>
<feature type="domain" description="Major facilitator superfamily (MFS) profile" evidence="9">
    <location>
        <begin position="50"/>
        <end position="492"/>
    </location>
</feature>
<dbReference type="InterPro" id="IPR020846">
    <property type="entry name" value="MFS_dom"/>
</dbReference>
<dbReference type="PRINTS" id="PR00171">
    <property type="entry name" value="SUGRTRNSPORT"/>
</dbReference>
<dbReference type="PANTHER" id="PTHR48021">
    <property type="match status" value="1"/>
</dbReference>